<gene>
    <name evidence="2" type="ORF">DES41_104351</name>
</gene>
<proteinExistence type="predicted"/>
<feature type="chain" id="PRO_5016811185" evidence="1">
    <location>
        <begin position="24"/>
        <end position="322"/>
    </location>
</feature>
<evidence type="ECO:0000313" key="2">
    <source>
        <dbReference type="EMBL" id="RCW71531.1"/>
    </source>
</evidence>
<dbReference type="Pfam" id="PF00657">
    <property type="entry name" value="Lipase_GDSL"/>
    <property type="match status" value="1"/>
</dbReference>
<dbReference type="Gene3D" id="3.40.50.1110">
    <property type="entry name" value="SGNH hydrolase"/>
    <property type="match status" value="1"/>
</dbReference>
<accession>A0A368XU77</accession>
<dbReference type="EMBL" id="QPJK01000004">
    <property type="protein sequence ID" value="RCW71531.1"/>
    <property type="molecule type" value="Genomic_DNA"/>
</dbReference>
<evidence type="ECO:0000313" key="3">
    <source>
        <dbReference type="Proteomes" id="UP000252884"/>
    </source>
</evidence>
<dbReference type="InterPro" id="IPR036514">
    <property type="entry name" value="SGNH_hydro_sf"/>
</dbReference>
<dbReference type="InterPro" id="IPR001087">
    <property type="entry name" value="GDSL"/>
</dbReference>
<feature type="signal peptide" evidence="1">
    <location>
        <begin position="1"/>
        <end position="23"/>
    </location>
</feature>
<evidence type="ECO:0000256" key="1">
    <source>
        <dbReference type="SAM" id="SignalP"/>
    </source>
</evidence>
<reference evidence="2 3" key="1">
    <citation type="submission" date="2018-07" db="EMBL/GenBank/DDBJ databases">
        <title>Genomic Encyclopedia of Type Strains, Phase IV (KMG-IV): sequencing the most valuable type-strain genomes for metagenomic binning, comparative biology and taxonomic classification.</title>
        <authorList>
            <person name="Goeker M."/>
        </authorList>
    </citation>
    <scope>NUCLEOTIDE SEQUENCE [LARGE SCALE GENOMIC DNA]</scope>
    <source>
        <strain evidence="2 3">DSM 21634</strain>
    </source>
</reference>
<protein>
    <submittedName>
        <fullName evidence="2">Phospholipase/lecithinase/hemolysin</fullName>
    </submittedName>
</protein>
<keyword evidence="1" id="KW-0732">Signal</keyword>
<dbReference type="OrthoDB" id="9148933at2"/>
<keyword evidence="3" id="KW-1185">Reference proteome</keyword>
<comment type="caution">
    <text evidence="2">The sequence shown here is derived from an EMBL/GenBank/DDBJ whole genome shotgun (WGS) entry which is preliminary data.</text>
</comment>
<dbReference type="RefSeq" id="WP_114468744.1">
    <property type="nucleotide sequence ID" value="NZ_QPJK01000004.1"/>
</dbReference>
<dbReference type="AlphaFoldDB" id="A0A368XU77"/>
<dbReference type="Proteomes" id="UP000252884">
    <property type="component" value="Unassembled WGS sequence"/>
</dbReference>
<dbReference type="SUPFAM" id="SSF52266">
    <property type="entry name" value="SGNH hydrolase"/>
    <property type="match status" value="1"/>
</dbReference>
<dbReference type="GO" id="GO:0016788">
    <property type="term" value="F:hydrolase activity, acting on ester bonds"/>
    <property type="evidence" value="ECO:0007669"/>
    <property type="project" value="InterPro"/>
</dbReference>
<name>A0A368XU77_9BURK</name>
<dbReference type="PROSITE" id="PS51257">
    <property type="entry name" value="PROKAR_LIPOPROTEIN"/>
    <property type="match status" value="1"/>
</dbReference>
<sequence>MSRISWRRALAAVALGASAVLLSACGSSTTESELKPSRLISFGDAFSDVGQSSGNRYTVNDGTTNHWLAQVAAEYGITITASNAGGTGYARNGARVVEKPDLLGSSDTLTVTEQAAAFLAAGNTYAESDLVIVNGGMADVLAQAKAFLAGTQTQDEFVKNADTAGKALGTVARNLVASGAKHVVVVGTMNLGITPWAQASGQASAIESASQAFNSAFLVSVVDLGETVLYVDAAYYFNLAADKDTISSFGLNNSVNVACTSADAGAGIGIGSNEINSSLCTTGTIASGVTYNSYMFADKLYTTPNLQRQFGTYAYGRINNRW</sequence>
<organism evidence="2 3">
    <name type="scientific">Pseudorhodoferax soli</name>
    <dbReference type="NCBI Taxonomy" id="545864"/>
    <lineage>
        <taxon>Bacteria</taxon>
        <taxon>Pseudomonadati</taxon>
        <taxon>Pseudomonadota</taxon>
        <taxon>Betaproteobacteria</taxon>
        <taxon>Burkholderiales</taxon>
        <taxon>Comamonadaceae</taxon>
    </lineage>
</organism>